<evidence type="ECO:0000259" key="4">
    <source>
        <dbReference type="Pfam" id="PF08450"/>
    </source>
</evidence>
<dbReference type="SUPFAM" id="SSF63829">
    <property type="entry name" value="Calcium-dependent phosphotriesterase"/>
    <property type="match status" value="1"/>
</dbReference>
<feature type="binding site" evidence="3">
    <location>
        <position position="37"/>
    </location>
    <ligand>
        <name>a divalent metal cation</name>
        <dbReference type="ChEBI" id="CHEBI:60240"/>
    </ligand>
</feature>
<feature type="binding site" evidence="3">
    <location>
        <position position="119"/>
    </location>
    <ligand>
        <name>substrate</name>
    </ligand>
</feature>
<name>A0A3M7TNI5_9BACI</name>
<comment type="caution">
    <text evidence="5">The sequence shown here is derived from an EMBL/GenBank/DDBJ whole genome shotgun (WGS) entry which is preliminary data.</text>
</comment>
<proteinExistence type="inferred from homology"/>
<feature type="domain" description="SMP-30/Gluconolactonase/LRE-like region" evidence="4">
    <location>
        <begin position="35"/>
        <end position="277"/>
    </location>
</feature>
<reference evidence="5 6" key="1">
    <citation type="submission" date="2018-10" db="EMBL/GenBank/DDBJ databases">
        <title>Bacillus Keqinensis sp. nov., a moderately halophilic bacterium isolated from a saline-alkaline lake.</title>
        <authorList>
            <person name="Wang H."/>
        </authorList>
    </citation>
    <scope>NUCLEOTIDE SEQUENCE [LARGE SCALE GENOMIC DNA]</scope>
    <source>
        <strain evidence="5 6">KQ-3</strain>
    </source>
</reference>
<dbReference type="InterPro" id="IPR013658">
    <property type="entry name" value="SGL"/>
</dbReference>
<dbReference type="GO" id="GO:0004341">
    <property type="term" value="F:gluconolactonase activity"/>
    <property type="evidence" value="ECO:0007669"/>
    <property type="project" value="TreeGrafter"/>
</dbReference>
<evidence type="ECO:0000256" key="3">
    <source>
        <dbReference type="PIRSR" id="PIRSR605511-2"/>
    </source>
</evidence>
<dbReference type="AlphaFoldDB" id="A0A3M7TNI5"/>
<evidence type="ECO:0000256" key="2">
    <source>
        <dbReference type="PIRSR" id="PIRSR605511-1"/>
    </source>
</evidence>
<sequence length="303" mass="34567">MFLLLHLVVNSINTEQKRSGAKMKAKKLIGCENKLGEGPLWVKEEQKLFWVDIEGRGIYELDYRDHSLKHYPTPKRPCALAEKNEHELHVIFEDGLYVWDKTQNDARVVDRVEISPGNRFNDGKKDPWGRLWAGTMNENGELEKGSLYVWMEDGTRRTVMEDVSISNGLAWNKRAQTMYYIDTPTRTVYQFHYDAKTGALANEEVVYTFQEEDGHPDGMTIDGDGNLWIALFGGYGVAVVDPWKREWIDTVEVPAKNVTCCVFGGPDGDELFITTATEGLQEPDMVEYPDSGSLFHIKVHRSL</sequence>
<keyword evidence="6" id="KW-1185">Reference proteome</keyword>
<dbReference type="InterPro" id="IPR011042">
    <property type="entry name" value="6-blade_b-propeller_TolB-like"/>
</dbReference>
<dbReference type="EMBL" id="RHIB01000003">
    <property type="protein sequence ID" value="RNA66804.1"/>
    <property type="molecule type" value="Genomic_DNA"/>
</dbReference>
<keyword evidence="3" id="KW-0479">Metal-binding</keyword>
<comment type="cofactor">
    <cofactor evidence="3">
        <name>Zn(2+)</name>
        <dbReference type="ChEBI" id="CHEBI:29105"/>
    </cofactor>
    <text evidence="3">Binds 1 divalent metal cation per subunit.</text>
</comment>
<dbReference type="Pfam" id="PF08450">
    <property type="entry name" value="SGL"/>
    <property type="match status" value="1"/>
</dbReference>
<dbReference type="Proteomes" id="UP000278746">
    <property type="component" value="Unassembled WGS sequence"/>
</dbReference>
<feature type="binding site" evidence="3">
    <location>
        <position position="121"/>
    </location>
    <ligand>
        <name>substrate</name>
    </ligand>
</feature>
<accession>A0A3M7TNI5</accession>
<protein>
    <submittedName>
        <fullName evidence="5">SMP-30/gluconolactonase/LRE family protein</fullName>
    </submittedName>
</protein>
<dbReference type="GO" id="GO:0005509">
    <property type="term" value="F:calcium ion binding"/>
    <property type="evidence" value="ECO:0007669"/>
    <property type="project" value="TreeGrafter"/>
</dbReference>
<dbReference type="PANTHER" id="PTHR10907">
    <property type="entry name" value="REGUCALCIN"/>
    <property type="match status" value="1"/>
</dbReference>
<feature type="active site" description="Proton donor/acceptor" evidence="2">
    <location>
        <position position="217"/>
    </location>
</feature>
<evidence type="ECO:0000313" key="6">
    <source>
        <dbReference type="Proteomes" id="UP000278746"/>
    </source>
</evidence>
<evidence type="ECO:0000313" key="5">
    <source>
        <dbReference type="EMBL" id="RNA66804.1"/>
    </source>
</evidence>
<dbReference type="PRINTS" id="PR01790">
    <property type="entry name" value="SMP30FAMILY"/>
</dbReference>
<evidence type="ECO:0000256" key="1">
    <source>
        <dbReference type="ARBA" id="ARBA00008853"/>
    </source>
</evidence>
<dbReference type="GO" id="GO:0019853">
    <property type="term" value="P:L-ascorbic acid biosynthetic process"/>
    <property type="evidence" value="ECO:0007669"/>
    <property type="project" value="TreeGrafter"/>
</dbReference>
<dbReference type="OrthoDB" id="2633250at2"/>
<comment type="similarity">
    <text evidence="1">Belongs to the SMP-30/CGR1 family.</text>
</comment>
<keyword evidence="3" id="KW-0862">Zinc</keyword>
<dbReference type="InterPro" id="IPR005511">
    <property type="entry name" value="SMP-30"/>
</dbReference>
<feature type="binding site" evidence="3">
    <location>
        <position position="217"/>
    </location>
    <ligand>
        <name>a divalent metal cation</name>
        <dbReference type="ChEBI" id="CHEBI:60240"/>
    </ligand>
</feature>
<feature type="binding site" evidence="3">
    <location>
        <position position="167"/>
    </location>
    <ligand>
        <name>a divalent metal cation</name>
        <dbReference type="ChEBI" id="CHEBI:60240"/>
    </ligand>
</feature>
<dbReference type="PANTHER" id="PTHR10907:SF47">
    <property type="entry name" value="REGUCALCIN"/>
    <property type="match status" value="1"/>
</dbReference>
<organism evidence="5 6">
    <name type="scientific">Alteribacter keqinensis</name>
    <dbReference type="NCBI Taxonomy" id="2483800"/>
    <lineage>
        <taxon>Bacteria</taxon>
        <taxon>Bacillati</taxon>
        <taxon>Bacillota</taxon>
        <taxon>Bacilli</taxon>
        <taxon>Bacillales</taxon>
        <taxon>Bacillaceae</taxon>
        <taxon>Alteribacter</taxon>
    </lineage>
</organism>
<dbReference type="Gene3D" id="2.120.10.30">
    <property type="entry name" value="TolB, C-terminal domain"/>
    <property type="match status" value="1"/>
</dbReference>
<gene>
    <name evidence="5" type="ORF">EBO34_16485</name>
</gene>